<gene>
    <name evidence="2" type="ORF">K450DRAFT_248692</name>
</gene>
<feature type="transmembrane region" description="Helical" evidence="1">
    <location>
        <begin position="6"/>
        <end position="25"/>
    </location>
</feature>
<dbReference type="GeneID" id="75915612"/>
<comment type="caution">
    <text evidence="2">The sequence shown here is derived from an EMBL/GenBank/DDBJ whole genome shotgun (WGS) entry which is preliminary data.</text>
</comment>
<evidence type="ECO:0000313" key="3">
    <source>
        <dbReference type="Proteomes" id="UP001206595"/>
    </source>
</evidence>
<dbReference type="EMBL" id="MU620933">
    <property type="protein sequence ID" value="KAI8578027.1"/>
    <property type="molecule type" value="Genomic_DNA"/>
</dbReference>
<organism evidence="2 3">
    <name type="scientific">Umbelopsis ramanniana AG</name>
    <dbReference type="NCBI Taxonomy" id="1314678"/>
    <lineage>
        <taxon>Eukaryota</taxon>
        <taxon>Fungi</taxon>
        <taxon>Fungi incertae sedis</taxon>
        <taxon>Mucoromycota</taxon>
        <taxon>Mucoromycotina</taxon>
        <taxon>Umbelopsidomycetes</taxon>
        <taxon>Umbelopsidales</taxon>
        <taxon>Umbelopsidaceae</taxon>
        <taxon>Umbelopsis</taxon>
    </lineage>
</organism>
<dbReference type="RefSeq" id="XP_051443031.1">
    <property type="nucleotide sequence ID" value="XM_051590268.1"/>
</dbReference>
<reference evidence="2" key="1">
    <citation type="submission" date="2021-06" db="EMBL/GenBank/DDBJ databases">
        <authorList>
            <consortium name="DOE Joint Genome Institute"/>
            <person name="Mondo S.J."/>
            <person name="Amses K.R."/>
            <person name="Simmons D.R."/>
            <person name="Longcore J.E."/>
            <person name="Seto K."/>
            <person name="Alves G.H."/>
            <person name="Bonds A.E."/>
            <person name="Quandt C.A."/>
            <person name="Davis W.J."/>
            <person name="Chang Y."/>
            <person name="Letcher P.M."/>
            <person name="Powell M.J."/>
            <person name="Kuo A."/>
            <person name="Labutti K."/>
            <person name="Pangilinan J."/>
            <person name="Andreopoulos W."/>
            <person name="Tritt A."/>
            <person name="Riley R."/>
            <person name="Hundley H."/>
            <person name="Johnson J."/>
            <person name="Lipzen A."/>
            <person name="Barry K."/>
            <person name="Berbee M.L."/>
            <person name="Buchler N.E."/>
            <person name="Grigoriev I.V."/>
            <person name="Spatafora J.W."/>
            <person name="Stajich J.E."/>
            <person name="James T.Y."/>
        </authorList>
    </citation>
    <scope>NUCLEOTIDE SEQUENCE</scope>
    <source>
        <strain evidence="2">AG</strain>
    </source>
</reference>
<evidence type="ECO:0000256" key="1">
    <source>
        <dbReference type="SAM" id="Phobius"/>
    </source>
</evidence>
<name>A0AAD5HBH8_UMBRA</name>
<reference evidence="2" key="2">
    <citation type="journal article" date="2022" name="Proc. Natl. Acad. Sci. U.S.A.">
        <title>Diploid-dominant life cycles characterize the early evolution of Fungi.</title>
        <authorList>
            <person name="Amses K.R."/>
            <person name="Simmons D.R."/>
            <person name="Longcore J.E."/>
            <person name="Mondo S.J."/>
            <person name="Seto K."/>
            <person name="Jeronimo G.H."/>
            <person name="Bonds A.E."/>
            <person name="Quandt C.A."/>
            <person name="Davis W.J."/>
            <person name="Chang Y."/>
            <person name="Federici B.A."/>
            <person name="Kuo A."/>
            <person name="LaButti K."/>
            <person name="Pangilinan J."/>
            <person name="Andreopoulos W."/>
            <person name="Tritt A."/>
            <person name="Riley R."/>
            <person name="Hundley H."/>
            <person name="Johnson J."/>
            <person name="Lipzen A."/>
            <person name="Barry K."/>
            <person name="Lang B.F."/>
            <person name="Cuomo C.A."/>
            <person name="Buchler N.E."/>
            <person name="Grigoriev I.V."/>
            <person name="Spatafora J.W."/>
            <person name="Stajich J.E."/>
            <person name="James T.Y."/>
        </authorList>
    </citation>
    <scope>NUCLEOTIDE SEQUENCE</scope>
    <source>
        <strain evidence="2">AG</strain>
    </source>
</reference>
<dbReference type="Proteomes" id="UP001206595">
    <property type="component" value="Unassembled WGS sequence"/>
</dbReference>
<protein>
    <submittedName>
        <fullName evidence="2">Uncharacterized protein</fullName>
    </submittedName>
</protein>
<keyword evidence="1" id="KW-0812">Transmembrane</keyword>
<dbReference type="AlphaFoldDB" id="A0AAD5HBH8"/>
<keyword evidence="1" id="KW-1133">Transmembrane helix</keyword>
<proteinExistence type="predicted"/>
<evidence type="ECO:0000313" key="2">
    <source>
        <dbReference type="EMBL" id="KAI8578027.1"/>
    </source>
</evidence>
<accession>A0AAD5HBH8</accession>
<keyword evidence="1" id="KW-0472">Membrane</keyword>
<keyword evidence="3" id="KW-1185">Reference proteome</keyword>
<sequence length="136" mass="15211">MATLKTTAFIFIYVFNLFAFATAYLNEAAPPFTILTPKSGQSIKRGSNVTVTWRIEPYTRWPIYGYAAAKSARTIAGLLDINARGTDPYVREVDHNVALTEGNYSWVVGDDVMPGEYRFGLGFYRHEASPIFTVVD</sequence>